<gene>
    <name evidence="1" type="ORF">D3871_24325</name>
</gene>
<protein>
    <submittedName>
        <fullName evidence="1">Uncharacterized protein</fullName>
    </submittedName>
</protein>
<accession>A0A3A3G166</accession>
<evidence type="ECO:0000313" key="2">
    <source>
        <dbReference type="Proteomes" id="UP000265955"/>
    </source>
</evidence>
<sequence>MDLQQTTKPANAAAEQALLKLLETIDPSQQLRDIKSALQALPGDQEFNQLRADLKDLRALISNGGKSHKSTVWKIVDTDDVEELFLCGTVVAGSCQHTNGDGTFNRALLGYVLDPKYRMTAVKNGNGITVARQMLRLLWDDCNPQSPHAVLQLERYYERAGTPAGAKDALLEAAKAKARQLGVPLVTAESIEKMADKLEIYPNPLQSLASVVPYEYVDALHGIQSESYTLHQPYSVPLC</sequence>
<evidence type="ECO:0000313" key="1">
    <source>
        <dbReference type="EMBL" id="RJF91813.1"/>
    </source>
</evidence>
<proteinExistence type="predicted"/>
<dbReference type="EMBL" id="QYUO01000003">
    <property type="protein sequence ID" value="RJF91813.1"/>
    <property type="molecule type" value="Genomic_DNA"/>
</dbReference>
<organism evidence="1 2">
    <name type="scientific">Noviherbaspirillum saxi</name>
    <dbReference type="NCBI Taxonomy" id="2320863"/>
    <lineage>
        <taxon>Bacteria</taxon>
        <taxon>Pseudomonadati</taxon>
        <taxon>Pseudomonadota</taxon>
        <taxon>Betaproteobacteria</taxon>
        <taxon>Burkholderiales</taxon>
        <taxon>Oxalobacteraceae</taxon>
        <taxon>Noviherbaspirillum</taxon>
    </lineage>
</organism>
<keyword evidence="2" id="KW-1185">Reference proteome</keyword>
<reference evidence="2" key="1">
    <citation type="submission" date="2018-09" db="EMBL/GenBank/DDBJ databases">
        <authorList>
            <person name="Zhu H."/>
        </authorList>
    </citation>
    <scope>NUCLEOTIDE SEQUENCE [LARGE SCALE GENOMIC DNA]</scope>
    <source>
        <strain evidence="2">K1R23-30</strain>
    </source>
</reference>
<dbReference type="AlphaFoldDB" id="A0A3A3G166"/>
<dbReference type="OrthoDB" id="23403at2"/>
<comment type="caution">
    <text evidence="1">The sequence shown here is derived from an EMBL/GenBank/DDBJ whole genome shotgun (WGS) entry which is preliminary data.</text>
</comment>
<dbReference type="RefSeq" id="WP_119771711.1">
    <property type="nucleotide sequence ID" value="NZ_QYUO01000003.1"/>
</dbReference>
<dbReference type="Proteomes" id="UP000265955">
    <property type="component" value="Unassembled WGS sequence"/>
</dbReference>
<name>A0A3A3G166_9BURK</name>